<name>A0A0E9UHA1_ANGAN</name>
<sequence length="83" mass="9689">MFELSYDFRYRTMGSADCQIMLHGSCVLSVHHKLQRHSGVSQALDFRWPFSKNCAITSQSALFTCRWLIKQANLTMVTHIWHN</sequence>
<accession>A0A0E9UHA1</accession>
<dbReference type="AlphaFoldDB" id="A0A0E9UHA1"/>
<evidence type="ECO:0000313" key="1">
    <source>
        <dbReference type="EMBL" id="JAH65167.1"/>
    </source>
</evidence>
<dbReference type="EMBL" id="GBXM01043410">
    <property type="protein sequence ID" value="JAH65167.1"/>
    <property type="molecule type" value="Transcribed_RNA"/>
</dbReference>
<organism evidence="1">
    <name type="scientific">Anguilla anguilla</name>
    <name type="common">European freshwater eel</name>
    <name type="synonym">Muraena anguilla</name>
    <dbReference type="NCBI Taxonomy" id="7936"/>
    <lineage>
        <taxon>Eukaryota</taxon>
        <taxon>Metazoa</taxon>
        <taxon>Chordata</taxon>
        <taxon>Craniata</taxon>
        <taxon>Vertebrata</taxon>
        <taxon>Euteleostomi</taxon>
        <taxon>Actinopterygii</taxon>
        <taxon>Neopterygii</taxon>
        <taxon>Teleostei</taxon>
        <taxon>Anguilliformes</taxon>
        <taxon>Anguillidae</taxon>
        <taxon>Anguilla</taxon>
    </lineage>
</organism>
<proteinExistence type="predicted"/>
<reference evidence="1" key="1">
    <citation type="submission" date="2014-11" db="EMBL/GenBank/DDBJ databases">
        <authorList>
            <person name="Amaro Gonzalez C."/>
        </authorList>
    </citation>
    <scope>NUCLEOTIDE SEQUENCE</scope>
</reference>
<reference evidence="1" key="2">
    <citation type="journal article" date="2015" name="Fish Shellfish Immunol.">
        <title>Early steps in the European eel (Anguilla anguilla)-Vibrio vulnificus interaction in the gills: Role of the RtxA13 toxin.</title>
        <authorList>
            <person name="Callol A."/>
            <person name="Pajuelo D."/>
            <person name="Ebbesson L."/>
            <person name="Teles M."/>
            <person name="MacKenzie S."/>
            <person name="Amaro C."/>
        </authorList>
    </citation>
    <scope>NUCLEOTIDE SEQUENCE</scope>
</reference>
<protein>
    <submittedName>
        <fullName evidence="1">Uncharacterized protein</fullName>
    </submittedName>
</protein>